<name>A0A9X3WQE5_9BACI</name>
<evidence type="ECO:0000313" key="2">
    <source>
        <dbReference type="Proteomes" id="UP001145050"/>
    </source>
</evidence>
<keyword evidence="2" id="KW-1185">Reference proteome</keyword>
<dbReference type="RefSeq" id="WP_272435783.1">
    <property type="nucleotide sequence ID" value="NZ_JAMQKB010000003.1"/>
</dbReference>
<reference evidence="1" key="1">
    <citation type="submission" date="2022-06" db="EMBL/GenBank/DDBJ databases">
        <title>Aquibacillus sp. a new bacterium isolated from soil saline samples.</title>
        <authorList>
            <person name="Galisteo C."/>
            <person name="De La Haba R."/>
            <person name="Sanchez-Porro C."/>
            <person name="Ventosa A."/>
        </authorList>
    </citation>
    <scope>NUCLEOTIDE SEQUENCE</scope>
    <source>
        <strain evidence="1">3ASR75-11</strain>
    </source>
</reference>
<comment type="caution">
    <text evidence="1">The sequence shown here is derived from an EMBL/GenBank/DDBJ whole genome shotgun (WGS) entry which is preliminary data.</text>
</comment>
<organism evidence="1 2">
    <name type="scientific">Terrihalobacillus insolitus</name>
    <dbReference type="NCBI Taxonomy" id="2950438"/>
    <lineage>
        <taxon>Bacteria</taxon>
        <taxon>Bacillati</taxon>
        <taxon>Bacillota</taxon>
        <taxon>Bacilli</taxon>
        <taxon>Bacillales</taxon>
        <taxon>Bacillaceae</taxon>
        <taxon>Terrihalobacillus</taxon>
    </lineage>
</organism>
<dbReference type="Proteomes" id="UP001145050">
    <property type="component" value="Unassembled WGS sequence"/>
</dbReference>
<sequence length="64" mass="7400">MLIMNRRLVEDKVNTLLEGYSAYAETQEIIRLIKRDIAKHNISVVCDETESGCWFIPQSEIQST</sequence>
<gene>
    <name evidence="1" type="ORF">NC797_05655</name>
</gene>
<proteinExistence type="predicted"/>
<evidence type="ECO:0000313" key="1">
    <source>
        <dbReference type="EMBL" id="MDC3423992.1"/>
    </source>
</evidence>
<dbReference type="EMBL" id="JAMQKB010000003">
    <property type="protein sequence ID" value="MDC3423992.1"/>
    <property type="molecule type" value="Genomic_DNA"/>
</dbReference>
<dbReference type="Pfam" id="PF26326">
    <property type="entry name" value="YtzJ"/>
    <property type="match status" value="1"/>
</dbReference>
<accession>A0A9X3WQE5</accession>
<dbReference type="AlphaFoldDB" id="A0A9X3WQE5"/>
<dbReference type="InterPro" id="IPR058867">
    <property type="entry name" value="YtzJ"/>
</dbReference>
<protein>
    <submittedName>
        <fullName evidence="1">Uncharacterized protein</fullName>
    </submittedName>
</protein>